<dbReference type="PROSITE" id="PS00892">
    <property type="entry name" value="HIT_1"/>
    <property type="match status" value="1"/>
</dbReference>
<feature type="domain" description="HIT" evidence="4">
    <location>
        <begin position="5"/>
        <end position="115"/>
    </location>
</feature>
<dbReference type="InterPro" id="IPR001310">
    <property type="entry name" value="Histidine_triad_HIT"/>
</dbReference>
<comment type="caution">
    <text evidence="5">The sequence shown here is derived from an EMBL/GenBank/DDBJ whole genome shotgun (WGS) entry which is preliminary data.</text>
</comment>
<reference evidence="6" key="1">
    <citation type="submission" date="2017-09" db="EMBL/GenBank/DDBJ databases">
        <title>Depth-based differentiation of microbial function through sediment-hosted aquifers and enrichment of novel symbionts in the deep terrestrial subsurface.</title>
        <authorList>
            <person name="Probst A.J."/>
            <person name="Ladd B."/>
            <person name="Jarett J.K."/>
            <person name="Geller-Mcgrath D.E."/>
            <person name="Sieber C.M.K."/>
            <person name="Emerson J.B."/>
            <person name="Anantharaman K."/>
            <person name="Thomas B.C."/>
            <person name="Malmstrom R."/>
            <person name="Stieglmeier M."/>
            <person name="Klingl A."/>
            <person name="Woyke T."/>
            <person name="Ryan C.M."/>
            <person name="Banfield J.F."/>
        </authorList>
    </citation>
    <scope>NUCLEOTIDE SEQUENCE [LARGE SCALE GENOMIC DNA]</scope>
</reference>
<dbReference type="Gene3D" id="3.30.428.10">
    <property type="entry name" value="HIT-like"/>
    <property type="match status" value="1"/>
</dbReference>
<feature type="active site" description="Tele-AMP-histidine intermediate" evidence="1">
    <location>
        <position position="100"/>
    </location>
</feature>
<dbReference type="GO" id="GO:0003824">
    <property type="term" value="F:catalytic activity"/>
    <property type="evidence" value="ECO:0007669"/>
    <property type="project" value="InterPro"/>
</dbReference>
<organism evidence="5 6">
    <name type="scientific">Candidatus Shapirobacteria bacterium CG_4_9_14_0_2_um_filter_39_11</name>
    <dbReference type="NCBI Taxonomy" id="1974478"/>
    <lineage>
        <taxon>Bacteria</taxon>
        <taxon>Candidatus Shapironibacteriota</taxon>
    </lineage>
</organism>
<dbReference type="SUPFAM" id="SSF54197">
    <property type="entry name" value="HIT-like"/>
    <property type="match status" value="1"/>
</dbReference>
<protein>
    <submittedName>
        <fullName evidence="5">Histidine triad nucleotide-binding protein</fullName>
    </submittedName>
</protein>
<dbReference type="AlphaFoldDB" id="A0A2M8ETB8"/>
<evidence type="ECO:0000256" key="2">
    <source>
        <dbReference type="PIRSR" id="PIRSR601310-3"/>
    </source>
</evidence>
<evidence type="ECO:0000313" key="5">
    <source>
        <dbReference type="EMBL" id="PJC28359.1"/>
    </source>
</evidence>
<name>A0A2M8ETB8_9BACT</name>
<evidence type="ECO:0000313" key="6">
    <source>
        <dbReference type="Proteomes" id="UP000229816"/>
    </source>
</evidence>
<evidence type="ECO:0000259" key="4">
    <source>
        <dbReference type="PROSITE" id="PS51084"/>
    </source>
</evidence>
<dbReference type="PROSITE" id="PS51084">
    <property type="entry name" value="HIT_2"/>
    <property type="match status" value="1"/>
</dbReference>
<dbReference type="Proteomes" id="UP000229816">
    <property type="component" value="Unassembled WGS sequence"/>
</dbReference>
<dbReference type="CDD" id="cd01276">
    <property type="entry name" value="PKCI_related"/>
    <property type="match status" value="1"/>
</dbReference>
<dbReference type="Pfam" id="PF01230">
    <property type="entry name" value="HIT"/>
    <property type="match status" value="1"/>
</dbReference>
<evidence type="ECO:0000256" key="3">
    <source>
        <dbReference type="PROSITE-ProRule" id="PRU00464"/>
    </source>
</evidence>
<dbReference type="PRINTS" id="PR00332">
    <property type="entry name" value="HISTRIAD"/>
</dbReference>
<dbReference type="InterPro" id="IPR019808">
    <property type="entry name" value="Histidine_triad_CS"/>
</dbReference>
<evidence type="ECO:0000256" key="1">
    <source>
        <dbReference type="PIRSR" id="PIRSR601310-1"/>
    </source>
</evidence>
<dbReference type="InterPro" id="IPR011146">
    <property type="entry name" value="HIT-like"/>
</dbReference>
<dbReference type="EMBL" id="PFSF01000014">
    <property type="protein sequence ID" value="PJC28359.1"/>
    <property type="molecule type" value="Genomic_DNA"/>
</dbReference>
<dbReference type="InterPro" id="IPR036265">
    <property type="entry name" value="HIT-like_sf"/>
</dbReference>
<dbReference type="PANTHER" id="PTHR23089">
    <property type="entry name" value="HISTIDINE TRIAD HIT PROTEIN"/>
    <property type="match status" value="1"/>
</dbReference>
<sequence length="115" mass="13061">MDSCIFCKIIKGEIPTNFVYQDEEMVAFRDIKPVAPVHILIVPKLHIDKLQDVTDNERNLLGKMLLVAKEIAEKEKIAESGYRIGINCGKEAGQIVSHLHFHLIGGWKKHGRRCL</sequence>
<feature type="short sequence motif" description="Histidine triad motif" evidence="2 3">
    <location>
        <begin position="98"/>
        <end position="102"/>
    </location>
</feature>
<gene>
    <name evidence="5" type="ORF">CO054_00610</name>
</gene>
<accession>A0A2M8ETB8</accession>
<proteinExistence type="predicted"/>